<name>A0ABT3A402_9ALTE</name>
<keyword evidence="5" id="KW-1185">Reference proteome</keyword>
<dbReference type="EMBL" id="JAOWKX010000001">
    <property type="protein sequence ID" value="MCV2883391.1"/>
    <property type="molecule type" value="Genomic_DNA"/>
</dbReference>
<feature type="domain" description="Outer membrane protein beta-barrel" evidence="3">
    <location>
        <begin position="12"/>
        <end position="176"/>
    </location>
</feature>
<evidence type="ECO:0000256" key="1">
    <source>
        <dbReference type="ARBA" id="ARBA00022729"/>
    </source>
</evidence>
<accession>A0ABT3A402</accession>
<comment type="caution">
    <text evidence="4">The sequence shown here is derived from an EMBL/GenBank/DDBJ whole genome shotgun (WGS) entry which is preliminary data.</text>
</comment>
<evidence type="ECO:0000259" key="3">
    <source>
        <dbReference type="Pfam" id="PF13505"/>
    </source>
</evidence>
<reference evidence="4 5" key="1">
    <citation type="submission" date="2022-10" db="EMBL/GenBank/DDBJ databases">
        <title>Aestuariibacter sp. AA17 isolated from Montipora capitata coral fragment.</title>
        <authorList>
            <person name="Emsley S.A."/>
            <person name="Pfannmuller K.M."/>
            <person name="Loughran R.M."/>
            <person name="Shlafstein M."/>
            <person name="Papke E."/>
            <person name="Saw J.H."/>
            <person name="Ushijima B."/>
            <person name="Videau P."/>
        </authorList>
    </citation>
    <scope>NUCLEOTIDE SEQUENCE [LARGE SCALE GENOMIC DNA]</scope>
    <source>
        <strain evidence="4 5">AA17</strain>
    </source>
</reference>
<dbReference type="Proteomes" id="UP001652504">
    <property type="component" value="Unassembled WGS sequence"/>
</dbReference>
<proteinExistence type="predicted"/>
<dbReference type="RefSeq" id="WP_263710591.1">
    <property type="nucleotide sequence ID" value="NZ_JAOWKX010000001.1"/>
</dbReference>
<dbReference type="SUPFAM" id="SSF56935">
    <property type="entry name" value="Porins"/>
    <property type="match status" value="1"/>
</dbReference>
<dbReference type="Pfam" id="PF13505">
    <property type="entry name" value="OMP_b-brl"/>
    <property type="match status" value="1"/>
</dbReference>
<dbReference type="InterPro" id="IPR027385">
    <property type="entry name" value="Beta-barrel_OMP"/>
</dbReference>
<feature type="chain" id="PRO_5046270946" evidence="2">
    <location>
        <begin position="23"/>
        <end position="193"/>
    </location>
</feature>
<protein>
    <submittedName>
        <fullName evidence="4">Porin family protein</fullName>
    </submittedName>
</protein>
<feature type="signal peptide" evidence="2">
    <location>
        <begin position="1"/>
        <end position="22"/>
    </location>
</feature>
<evidence type="ECO:0000313" key="4">
    <source>
        <dbReference type="EMBL" id="MCV2883391.1"/>
    </source>
</evidence>
<keyword evidence="1 2" id="KW-0732">Signal</keyword>
<gene>
    <name evidence="4" type="ORF">OE749_01600</name>
</gene>
<sequence length="193" mass="21320">MSKKPLCLPFMLLAWFTSSASAASPSWQHLEAGYARMSIDNTNIDLDGYVARGSIRLGDHFFVRGEVGQFSEDLPLDTLDIDTISVGLGFFSSLNQTTDLYTVANLERIDTQDSDENNDETGFSAYLGIRSRFNQYLEAYTEAGYINLDGADITGTGGNIGVNAYINDHFSIGVHYKKVSEYDQLGATLQLHF</sequence>
<evidence type="ECO:0000313" key="5">
    <source>
        <dbReference type="Proteomes" id="UP001652504"/>
    </source>
</evidence>
<evidence type="ECO:0000256" key="2">
    <source>
        <dbReference type="SAM" id="SignalP"/>
    </source>
</evidence>
<organism evidence="4 5">
    <name type="scientific">Fluctibacter corallii</name>
    <dbReference type="NCBI Taxonomy" id="2984329"/>
    <lineage>
        <taxon>Bacteria</taxon>
        <taxon>Pseudomonadati</taxon>
        <taxon>Pseudomonadota</taxon>
        <taxon>Gammaproteobacteria</taxon>
        <taxon>Alteromonadales</taxon>
        <taxon>Alteromonadaceae</taxon>
        <taxon>Fluctibacter</taxon>
    </lineage>
</organism>